<feature type="domain" description="Peptidase C-terminal archaeal/bacterial" evidence="15">
    <location>
        <begin position="656"/>
        <end position="721"/>
    </location>
</feature>
<accession>A0A1L0B401</accession>
<dbReference type="Gene3D" id="3.40.30.160">
    <property type="entry name" value="Collagenase ColT, N-terminal domain"/>
    <property type="match status" value="1"/>
</dbReference>
<keyword evidence="5" id="KW-0964">Secreted</keyword>
<feature type="signal peptide" evidence="14">
    <location>
        <begin position="1"/>
        <end position="20"/>
    </location>
</feature>
<evidence type="ECO:0000256" key="8">
    <source>
        <dbReference type="ARBA" id="ARBA00022729"/>
    </source>
</evidence>
<dbReference type="Pfam" id="PF08453">
    <property type="entry name" value="Peptidase_M9_N"/>
    <property type="match status" value="1"/>
</dbReference>
<evidence type="ECO:0000256" key="2">
    <source>
        <dbReference type="ARBA" id="ARBA00001947"/>
    </source>
</evidence>
<dbReference type="Proteomes" id="UP000183794">
    <property type="component" value="Unassembled WGS sequence"/>
</dbReference>
<evidence type="ECO:0000256" key="3">
    <source>
        <dbReference type="ARBA" id="ARBA00004613"/>
    </source>
</evidence>
<keyword evidence="12" id="KW-0865">Zymogen</keyword>
<dbReference type="GO" id="GO:0008270">
    <property type="term" value="F:zinc ion binding"/>
    <property type="evidence" value="ECO:0007669"/>
    <property type="project" value="InterPro"/>
</dbReference>
<comment type="subcellular location">
    <subcellularLocation>
        <location evidence="3">Secreted</location>
    </subcellularLocation>
</comment>
<evidence type="ECO:0000259" key="16">
    <source>
        <dbReference type="Pfam" id="PF08453"/>
    </source>
</evidence>
<keyword evidence="8 14" id="KW-0732">Signal</keyword>
<comment type="cofactor">
    <cofactor evidence="2">
        <name>Zn(2+)</name>
        <dbReference type="ChEBI" id="CHEBI:29105"/>
    </cofactor>
</comment>
<dbReference type="OrthoDB" id="9802683at2"/>
<gene>
    <name evidence="17" type="ORF">NVI5450_1877</name>
</gene>
<dbReference type="AlphaFoldDB" id="A0A1L0B401"/>
<evidence type="ECO:0000259" key="15">
    <source>
        <dbReference type="Pfam" id="PF04151"/>
    </source>
</evidence>
<dbReference type="PRINTS" id="PR00931">
    <property type="entry name" value="MICOLLPTASE"/>
</dbReference>
<evidence type="ECO:0000256" key="13">
    <source>
        <dbReference type="PIRSR" id="PIRSR602169-1"/>
    </source>
</evidence>
<keyword evidence="10" id="KW-0862">Zinc</keyword>
<evidence type="ECO:0000256" key="14">
    <source>
        <dbReference type="SAM" id="SignalP"/>
    </source>
</evidence>
<proteinExistence type="predicted"/>
<evidence type="ECO:0000256" key="10">
    <source>
        <dbReference type="ARBA" id="ARBA00022833"/>
    </source>
</evidence>
<dbReference type="InterPro" id="IPR013661">
    <property type="entry name" value="Peptidase_M9_N_dom"/>
</dbReference>
<feature type="domain" description="Peptidase M9 collagenase N-terminal" evidence="16">
    <location>
        <begin position="82"/>
        <end position="263"/>
    </location>
</feature>
<evidence type="ECO:0000256" key="6">
    <source>
        <dbReference type="ARBA" id="ARBA00022670"/>
    </source>
</evidence>
<comment type="catalytic activity">
    <reaction evidence="1">
        <text>Digestion of native collagen in the triple helical region at Xaa-|-Gly bonds. With synthetic peptides, a preference is shown for Gly at P3 and P1', Pro and Ala at P2 and P2', and hydroxyproline, Ala or Arg at P3'.</text>
        <dbReference type="EC" id="3.4.24.3"/>
    </reaction>
</comment>
<dbReference type="EC" id="3.4.24.3" evidence="4"/>
<feature type="chain" id="PRO_5009680758" description="microbial collagenase" evidence="14">
    <location>
        <begin position="21"/>
        <end position="849"/>
    </location>
</feature>
<feature type="active site" evidence="13">
    <location>
        <position position="485"/>
    </location>
</feature>
<dbReference type="EMBL" id="FPLD01000052">
    <property type="protein sequence ID" value="SGY96767.1"/>
    <property type="molecule type" value="Genomic_DNA"/>
</dbReference>
<protein>
    <recommendedName>
        <fullName evidence="4">microbial collagenase</fullName>
        <ecNumber evidence="4">3.4.24.3</ecNumber>
    </recommendedName>
</protein>
<dbReference type="GO" id="GO:0006508">
    <property type="term" value="P:proteolysis"/>
    <property type="evidence" value="ECO:0007669"/>
    <property type="project" value="UniProtKB-KW"/>
</dbReference>
<reference evidence="17 18" key="1">
    <citation type="submission" date="2016-11" db="EMBL/GenBank/DDBJ databases">
        <authorList>
            <person name="Jaros S."/>
            <person name="Januszkiewicz K."/>
            <person name="Wedrychowicz H."/>
        </authorList>
    </citation>
    <scope>NUCLEOTIDE SEQUENCE [LARGE SCALE GENOMIC DNA]</scope>
    <source>
        <strain evidence="17">NVI 5450</strain>
    </source>
</reference>
<keyword evidence="9" id="KW-0378">Hydrolase</keyword>
<evidence type="ECO:0000256" key="9">
    <source>
        <dbReference type="ARBA" id="ARBA00022801"/>
    </source>
</evidence>
<organism evidence="17 18">
    <name type="scientific">Moritella viscosa</name>
    <dbReference type="NCBI Taxonomy" id="80854"/>
    <lineage>
        <taxon>Bacteria</taxon>
        <taxon>Pseudomonadati</taxon>
        <taxon>Pseudomonadota</taxon>
        <taxon>Gammaproteobacteria</taxon>
        <taxon>Alteromonadales</taxon>
        <taxon>Moritellaceae</taxon>
        <taxon>Moritella</taxon>
    </lineage>
</organism>
<dbReference type="Gene3D" id="1.10.390.20">
    <property type="match status" value="1"/>
</dbReference>
<keyword evidence="11" id="KW-0482">Metalloprotease</keyword>
<evidence type="ECO:0000313" key="17">
    <source>
        <dbReference type="EMBL" id="SGY96767.1"/>
    </source>
</evidence>
<sequence>MKKHFLLIAGSLMVIGFAQADGVTSKSQLSMVNNQHQHPQLSQMQDVTERPPMTLPELAIYPRLDRFTMLSDAITPDGNESCSVTEFTSRTGRSLTDYVTGVSSACINKQFSVTGADATDIFNENNMLTITDSFRSASRRYKGNNSDNILNLALFLRAGYYIQFYQRDAVGEYSDAIKQSSLSALDEFFKNKHFTDVTDEHGKVLSEVLTLVDSSGHNADFIDIVKDILVRFDNSWNDSRNMSASINSVFTILWRGQWTDDFAEHLARDSSIVDTLKVFIDKQDYLIGTDHEYLVNNATKELGRMLKYAPSVQNKVKPYLLELLRNNSMSGRGSGIWLAAAEMVDYYGNCEEYNICGYKKQLEQQVLSISYTCSPTIQIRAQSMNQDELKQSCEQMAKEEIYFHAKLNTGYQPVTDDHNSALEVVIFNDSANYKQYAGTFFGIGTDNGGMYLEGEPSTPNNQARFIAYEADWITDRFEVWNLKHEYVHYLDGRYNIKGNFNDSTKESTIWWIEGLAEYISHGDDNSDAIEVGKSNNYQLNELFMNDYNSGQERVYRGGYLAVRYMFEKHATEVNNILNELRQGNFSNYASYMVSIGDIYNSDFSYWLTEVGNGNGNNSNNSNNSNNNIGVCITPEEANGVLSLNSPICGLSGTDLAYYYYYVEEAGTLYFSTQGGSGHADLYFSDSSWATDTNYTLSSVQQGNNELISADVSAGWVYLTVKGEPDFSHIKLMVSNIEPQLPVHTCISNEDAEGRLTTEQAVCITSDRMEYFSYYVDHDSTLFFSTEGGEGDVNLYYSGASWASKDNNQQSSTNSGNREEITVHASKGWVYLTLDAAEAYRNVRVKVSTY</sequence>
<name>A0A1L0B401_9GAMM</name>
<dbReference type="InterPro" id="IPR002169">
    <property type="entry name" value="Peptidase_M9A/M9B"/>
</dbReference>
<dbReference type="PANTHER" id="PTHR13062:SF9">
    <property type="entry name" value="MICROBIAL COLLAGENASE"/>
    <property type="match status" value="1"/>
</dbReference>
<dbReference type="RefSeq" id="WP_075518200.1">
    <property type="nucleotide sequence ID" value="NZ_FPLD01000052.1"/>
</dbReference>
<dbReference type="GO" id="GO:0004222">
    <property type="term" value="F:metalloendopeptidase activity"/>
    <property type="evidence" value="ECO:0007669"/>
    <property type="project" value="UniProtKB-EC"/>
</dbReference>
<keyword evidence="7" id="KW-0479">Metal-binding</keyword>
<evidence type="ECO:0000256" key="5">
    <source>
        <dbReference type="ARBA" id="ARBA00022525"/>
    </source>
</evidence>
<evidence type="ECO:0000313" key="18">
    <source>
        <dbReference type="Proteomes" id="UP000183794"/>
    </source>
</evidence>
<evidence type="ECO:0000256" key="1">
    <source>
        <dbReference type="ARBA" id="ARBA00000424"/>
    </source>
</evidence>
<dbReference type="Pfam" id="PF01752">
    <property type="entry name" value="Peptidase_M9"/>
    <property type="match status" value="1"/>
</dbReference>
<dbReference type="PANTHER" id="PTHR13062">
    <property type="entry name" value="COLLAGENASE"/>
    <property type="match status" value="1"/>
</dbReference>
<dbReference type="GO" id="GO:0005576">
    <property type="term" value="C:extracellular region"/>
    <property type="evidence" value="ECO:0007669"/>
    <property type="project" value="UniProtKB-SubCell"/>
</dbReference>
<evidence type="ECO:0000256" key="4">
    <source>
        <dbReference type="ARBA" id="ARBA00012653"/>
    </source>
</evidence>
<dbReference type="Gene3D" id="2.60.120.380">
    <property type="match status" value="2"/>
</dbReference>
<dbReference type="InterPro" id="IPR007280">
    <property type="entry name" value="Peptidase_C_arc/bac"/>
</dbReference>
<keyword evidence="6" id="KW-0645">Protease</keyword>
<evidence type="ECO:0000256" key="11">
    <source>
        <dbReference type="ARBA" id="ARBA00023049"/>
    </source>
</evidence>
<evidence type="ECO:0000256" key="12">
    <source>
        <dbReference type="ARBA" id="ARBA00023145"/>
    </source>
</evidence>
<dbReference type="Pfam" id="PF04151">
    <property type="entry name" value="PPC"/>
    <property type="match status" value="1"/>
</dbReference>
<evidence type="ECO:0000256" key="7">
    <source>
        <dbReference type="ARBA" id="ARBA00022723"/>
    </source>
</evidence>